<evidence type="ECO:0000256" key="5">
    <source>
        <dbReference type="ARBA" id="ARBA00022475"/>
    </source>
</evidence>
<dbReference type="FunFam" id="3.40.50.300:FF:000127">
    <property type="entry name" value="Ribose import ATP-binding protein RbsA"/>
    <property type="match status" value="1"/>
</dbReference>
<keyword evidence="11" id="KW-0472">Membrane</keyword>
<dbReference type="Pfam" id="PF00005">
    <property type="entry name" value="ABC_tran"/>
    <property type="match status" value="2"/>
</dbReference>
<evidence type="ECO:0000256" key="7">
    <source>
        <dbReference type="ARBA" id="ARBA00022737"/>
    </source>
</evidence>
<keyword evidence="9 13" id="KW-0067">ATP-binding</keyword>
<dbReference type="SMART" id="SM00382">
    <property type="entry name" value="AAA"/>
    <property type="match status" value="2"/>
</dbReference>
<dbReference type="Proteomes" id="UP000555546">
    <property type="component" value="Unassembled WGS sequence"/>
</dbReference>
<dbReference type="AlphaFoldDB" id="A0A7W9AWQ7"/>
<evidence type="ECO:0000259" key="12">
    <source>
        <dbReference type="PROSITE" id="PS50893"/>
    </source>
</evidence>
<evidence type="ECO:0000313" key="14">
    <source>
        <dbReference type="Proteomes" id="UP000555546"/>
    </source>
</evidence>
<proteinExistence type="inferred from homology"/>
<comment type="caution">
    <text evidence="13">The sequence shown here is derived from an EMBL/GenBank/DDBJ whole genome shotgun (WGS) entry which is preliminary data.</text>
</comment>
<dbReference type="Gene3D" id="3.40.50.300">
    <property type="entry name" value="P-loop containing nucleotide triphosphate hydrolases"/>
    <property type="match status" value="2"/>
</dbReference>
<keyword evidence="5" id="KW-1003">Cell membrane</keyword>
<organism evidence="13 14">
    <name type="scientific">Brucella daejeonensis</name>
    <dbReference type="NCBI Taxonomy" id="659015"/>
    <lineage>
        <taxon>Bacteria</taxon>
        <taxon>Pseudomonadati</taxon>
        <taxon>Pseudomonadota</taxon>
        <taxon>Alphaproteobacteria</taxon>
        <taxon>Hyphomicrobiales</taxon>
        <taxon>Brucellaceae</taxon>
        <taxon>Brucella/Ochrobactrum group</taxon>
        <taxon>Brucella</taxon>
    </lineage>
</organism>
<keyword evidence="10" id="KW-1278">Translocase</keyword>
<evidence type="ECO:0000256" key="11">
    <source>
        <dbReference type="ARBA" id="ARBA00023136"/>
    </source>
</evidence>
<keyword evidence="8" id="KW-0547">Nucleotide-binding</keyword>
<dbReference type="GO" id="GO:0005886">
    <property type="term" value="C:plasma membrane"/>
    <property type="evidence" value="ECO:0007669"/>
    <property type="project" value="UniProtKB-SubCell"/>
</dbReference>
<dbReference type="GO" id="GO:0005524">
    <property type="term" value="F:ATP binding"/>
    <property type="evidence" value="ECO:0007669"/>
    <property type="project" value="UniProtKB-KW"/>
</dbReference>
<name>A0A7W9AWQ7_9HYPH</name>
<protein>
    <submittedName>
        <fullName evidence="13">Ribose transport system ATP-binding protein</fullName>
    </submittedName>
</protein>
<keyword evidence="7" id="KW-0677">Repeat</keyword>
<reference evidence="13 14" key="1">
    <citation type="submission" date="2020-08" db="EMBL/GenBank/DDBJ databases">
        <title>Genomic Encyclopedia of Type Strains, Phase IV (KMG-IV): sequencing the most valuable type-strain genomes for metagenomic binning, comparative biology and taxonomic classification.</title>
        <authorList>
            <person name="Goeker M."/>
        </authorList>
    </citation>
    <scope>NUCLEOTIDE SEQUENCE [LARGE SCALE GENOMIC DNA]</scope>
    <source>
        <strain evidence="13 14">DSM 26944</strain>
    </source>
</reference>
<keyword evidence="4" id="KW-0813">Transport</keyword>
<dbReference type="PANTHER" id="PTHR43790:SF9">
    <property type="entry name" value="GALACTOFURANOSE TRANSPORTER ATP-BINDING PROTEIN YTFR"/>
    <property type="match status" value="1"/>
</dbReference>
<dbReference type="FunFam" id="3.40.50.300:FF:000126">
    <property type="entry name" value="Galactose/methyl galactoside import ATP-binding protein MglA"/>
    <property type="match status" value="1"/>
</dbReference>
<comment type="similarity">
    <text evidence="3">Belongs to the ABC transporter superfamily.</text>
</comment>
<dbReference type="PROSITE" id="PS50893">
    <property type="entry name" value="ABC_TRANSPORTER_2"/>
    <property type="match status" value="2"/>
</dbReference>
<gene>
    <name evidence="13" type="ORF">FHS76_001868</name>
</gene>
<evidence type="ECO:0000313" key="13">
    <source>
        <dbReference type="EMBL" id="MBB5701993.1"/>
    </source>
</evidence>
<feature type="domain" description="ABC transporter" evidence="12">
    <location>
        <begin position="253"/>
        <end position="489"/>
    </location>
</feature>
<evidence type="ECO:0000256" key="2">
    <source>
        <dbReference type="ARBA" id="ARBA00004533"/>
    </source>
</evidence>
<dbReference type="InterPro" id="IPR027417">
    <property type="entry name" value="P-loop_NTPase"/>
</dbReference>
<dbReference type="PANTHER" id="PTHR43790">
    <property type="entry name" value="CARBOHYDRATE TRANSPORT ATP-BINDING PROTEIN MG119-RELATED"/>
    <property type="match status" value="1"/>
</dbReference>
<dbReference type="InterPro" id="IPR003593">
    <property type="entry name" value="AAA+_ATPase"/>
</dbReference>
<dbReference type="InterPro" id="IPR017871">
    <property type="entry name" value="ABC_transporter-like_CS"/>
</dbReference>
<dbReference type="SUPFAM" id="SSF52540">
    <property type="entry name" value="P-loop containing nucleoside triphosphate hydrolases"/>
    <property type="match status" value="2"/>
</dbReference>
<dbReference type="InterPro" id="IPR003439">
    <property type="entry name" value="ABC_transporter-like_ATP-bd"/>
</dbReference>
<evidence type="ECO:0000256" key="6">
    <source>
        <dbReference type="ARBA" id="ARBA00022597"/>
    </source>
</evidence>
<comment type="subcellular location">
    <subcellularLocation>
        <location evidence="2">Cell inner membrane</location>
    </subcellularLocation>
    <subcellularLocation>
        <location evidence="1">Cell membrane</location>
        <topology evidence="1">Peripheral membrane protein</topology>
    </subcellularLocation>
</comment>
<evidence type="ECO:0000256" key="8">
    <source>
        <dbReference type="ARBA" id="ARBA00022741"/>
    </source>
</evidence>
<dbReference type="RefSeq" id="WP_210306055.1">
    <property type="nucleotide sequence ID" value="NZ_JACIJG010000006.1"/>
</dbReference>
<evidence type="ECO:0000256" key="4">
    <source>
        <dbReference type="ARBA" id="ARBA00022448"/>
    </source>
</evidence>
<dbReference type="CDD" id="cd03216">
    <property type="entry name" value="ABC_Carb_Monos_I"/>
    <property type="match status" value="1"/>
</dbReference>
<dbReference type="GO" id="GO:0016887">
    <property type="term" value="F:ATP hydrolysis activity"/>
    <property type="evidence" value="ECO:0007669"/>
    <property type="project" value="InterPro"/>
</dbReference>
<evidence type="ECO:0000256" key="9">
    <source>
        <dbReference type="ARBA" id="ARBA00022840"/>
    </source>
</evidence>
<feature type="domain" description="ABC transporter" evidence="12">
    <location>
        <begin position="6"/>
        <end position="241"/>
    </location>
</feature>
<accession>A0A7W9AWQ7</accession>
<dbReference type="CDD" id="cd03215">
    <property type="entry name" value="ABC_Carb_Monos_II"/>
    <property type="match status" value="1"/>
</dbReference>
<dbReference type="GO" id="GO:0015749">
    <property type="term" value="P:monosaccharide transmembrane transport"/>
    <property type="evidence" value="ECO:0007669"/>
    <property type="project" value="UniProtKB-ARBA"/>
</dbReference>
<keyword evidence="6" id="KW-0762">Sugar transport</keyword>
<dbReference type="PROSITE" id="PS00211">
    <property type="entry name" value="ABC_TRANSPORTER_1"/>
    <property type="match status" value="1"/>
</dbReference>
<sequence length="491" mass="53282">MSEVLLEMRDIRKAYPGVLALSNVNLKVQRGEVHGLMGENGAGKSTLIKVLAGAIKPDSGQIIFEGRPFNGLDPRTAMDLGIGVIYQEFNLVPYMSVADNIFLGNEFSRGPFTLPGRAVKAAQSVLDSLGIDIDPSVQVSELTVAYQQMVEIAKAVSRNVRLLIMDEPSAPLSNQEVARLYELIDRLRAQGIAIIYISHRLEEIFHLTNNVTVLRDGVHVGSSPTENITREKLISMMVGREISETYPEGGFGQEATALEVKDLCGQKFRDISFTLKQGEVLGIGGLIGSGRTEVARAIFGADPVASGEIVVHDCPVAVRNPRHATELGIALIPEDRKQQGLLLSMSVGENASLAALSKFTSNGLIALGREQEAMRKHVETLKIKTPSLEQKVGNLSGGNQQKVVIAKWLETGARILILDEPTRGIDVGAKQEIYKLIRTLTQQGMSIIVISSDMPELIGISDRILVMSRGRIAGELCENISQDRIMELAAG</sequence>
<evidence type="ECO:0000256" key="10">
    <source>
        <dbReference type="ARBA" id="ARBA00022967"/>
    </source>
</evidence>
<keyword evidence="14" id="KW-1185">Reference proteome</keyword>
<evidence type="ECO:0000256" key="1">
    <source>
        <dbReference type="ARBA" id="ARBA00004202"/>
    </source>
</evidence>
<dbReference type="EMBL" id="JACIJG010000006">
    <property type="protein sequence ID" value="MBB5701993.1"/>
    <property type="molecule type" value="Genomic_DNA"/>
</dbReference>
<dbReference type="InterPro" id="IPR050107">
    <property type="entry name" value="ABC_carbohydrate_import_ATPase"/>
</dbReference>
<evidence type="ECO:0000256" key="3">
    <source>
        <dbReference type="ARBA" id="ARBA00005417"/>
    </source>
</evidence>